<comment type="caution">
    <text evidence="2">The sequence shown here is derived from an EMBL/GenBank/DDBJ whole genome shotgun (WGS) entry which is preliminary data.</text>
</comment>
<reference evidence="2 3" key="1">
    <citation type="journal article" date="2015" name="Genome Announc.">
        <title>Expanding the biotechnology potential of lactobacilli through comparative genomics of 213 strains and associated genera.</title>
        <authorList>
            <person name="Sun Z."/>
            <person name="Harris H.M."/>
            <person name="McCann A."/>
            <person name="Guo C."/>
            <person name="Argimon S."/>
            <person name="Zhang W."/>
            <person name="Yang X."/>
            <person name="Jeffery I.B."/>
            <person name="Cooney J.C."/>
            <person name="Kagawa T.F."/>
            <person name="Liu W."/>
            <person name="Song Y."/>
            <person name="Salvetti E."/>
            <person name="Wrobel A."/>
            <person name="Rasinkangas P."/>
            <person name="Parkhill J."/>
            <person name="Rea M.C."/>
            <person name="O'Sullivan O."/>
            <person name="Ritari J."/>
            <person name="Douillard F.P."/>
            <person name="Paul Ross R."/>
            <person name="Yang R."/>
            <person name="Briner A.E."/>
            <person name="Felis G.E."/>
            <person name="de Vos W.M."/>
            <person name="Barrangou R."/>
            <person name="Klaenhammer T.R."/>
            <person name="Caufield P.W."/>
            <person name="Cui Y."/>
            <person name="Zhang H."/>
            <person name="O'Toole P.W."/>
        </authorList>
    </citation>
    <scope>NUCLEOTIDE SEQUENCE [LARGE SCALE GENOMIC DNA]</scope>
    <source>
        <strain evidence="2 3">DSM 15707</strain>
    </source>
</reference>
<dbReference type="Proteomes" id="UP000051697">
    <property type="component" value="Unassembled WGS sequence"/>
</dbReference>
<name>A0A0R1RFW0_9LACO</name>
<accession>A0A0R1RFW0</accession>
<keyword evidence="1" id="KW-0472">Membrane</keyword>
<dbReference type="InterPro" id="IPR008407">
    <property type="entry name" value="Brnchd-chn_aa_trnsp_AzlD"/>
</dbReference>
<dbReference type="AlphaFoldDB" id="A0A0R1RFW0"/>
<keyword evidence="1" id="KW-0812">Transmembrane</keyword>
<evidence type="ECO:0000313" key="2">
    <source>
        <dbReference type="EMBL" id="KRL55246.1"/>
    </source>
</evidence>
<dbReference type="STRING" id="1423778.FC70_GL000842"/>
<evidence type="ECO:0000256" key="1">
    <source>
        <dbReference type="SAM" id="Phobius"/>
    </source>
</evidence>
<keyword evidence="3" id="KW-1185">Reference proteome</keyword>
<evidence type="ECO:0000313" key="3">
    <source>
        <dbReference type="Proteomes" id="UP000051697"/>
    </source>
</evidence>
<sequence>MTILGCGLVTWLSRVIPFILVKNFTVPRPVIRFLSFVPVAIMAALFIESVLSFKPGHWATIEWPQMLASIPAFATAIITKSLLMICIVGIISMAVIRYFNLGM</sequence>
<gene>
    <name evidence="2" type="ORF">FC70_GL000842</name>
</gene>
<evidence type="ECO:0008006" key="4">
    <source>
        <dbReference type="Google" id="ProtNLM"/>
    </source>
</evidence>
<keyword evidence="1" id="KW-1133">Transmembrane helix</keyword>
<dbReference type="PATRIC" id="fig|1423778.4.peg.875"/>
<organism evidence="2 3">
    <name type="scientific">Paucilactobacillus oligofermentans DSM 15707 = LMG 22743</name>
    <dbReference type="NCBI Taxonomy" id="1423778"/>
    <lineage>
        <taxon>Bacteria</taxon>
        <taxon>Bacillati</taxon>
        <taxon>Bacillota</taxon>
        <taxon>Bacilli</taxon>
        <taxon>Lactobacillales</taxon>
        <taxon>Lactobacillaceae</taxon>
        <taxon>Paucilactobacillus</taxon>
    </lineage>
</organism>
<dbReference type="EMBL" id="AZFE01000031">
    <property type="protein sequence ID" value="KRL55246.1"/>
    <property type="molecule type" value="Genomic_DNA"/>
</dbReference>
<dbReference type="Pfam" id="PF05437">
    <property type="entry name" value="AzlD"/>
    <property type="match status" value="1"/>
</dbReference>
<proteinExistence type="predicted"/>
<protein>
    <recommendedName>
        <fullName evidence="4">Branched-chain amino acid transport</fullName>
    </recommendedName>
</protein>
<feature type="transmembrane region" description="Helical" evidence="1">
    <location>
        <begin position="33"/>
        <end position="51"/>
    </location>
</feature>
<feature type="transmembrane region" description="Helical" evidence="1">
    <location>
        <begin position="72"/>
        <end position="99"/>
    </location>
</feature>